<keyword evidence="3" id="KW-1185">Reference proteome</keyword>
<accession>A0A939S8M0</accession>
<dbReference type="InterPro" id="IPR049503">
    <property type="entry name" value="AbiJ_NTD4"/>
</dbReference>
<sequence length="286" mass="32336">MASFAERMGLRETRTLIQSNSLDEETRVDLWNVLVILREIFEQQLDRYHDSGPTHRDLLTSLWMNHFKQPRDDEPHPSTLWLKIKEEVLTGEWFDVLDLFERVVKALGRTDEQRGETNSAPFADALNDRFEHYLVGYRFIGKEVTPIDSNAEAESVSAAIEDADAIAGARHSLERAVELLADRTNPDYPNSIKESISAVEAVTKKITGETTLGAGLKKREAKRLLIHPALKEAWLKIYGWTSDESGVRRGAIEAASVDQTMAKYMLVSCSAFVSYLIEEGRKAQLI</sequence>
<evidence type="ECO:0000313" key="3">
    <source>
        <dbReference type="Proteomes" id="UP000664382"/>
    </source>
</evidence>
<dbReference type="RefSeq" id="WP_208098015.1">
    <property type="nucleotide sequence ID" value="NZ_JAGDYM010000011.1"/>
</dbReference>
<dbReference type="Proteomes" id="UP000664382">
    <property type="component" value="Unassembled WGS sequence"/>
</dbReference>
<reference evidence="2" key="1">
    <citation type="submission" date="2021-03" db="EMBL/GenBank/DDBJ databases">
        <title>Leucobacter chromiisoli sp. nov., isolated from chromium-containing soil of chemical plant.</title>
        <authorList>
            <person name="Xu Z."/>
        </authorList>
    </citation>
    <scope>NUCLEOTIDE SEQUENCE</scope>
    <source>
        <strain evidence="2">S27</strain>
    </source>
</reference>
<dbReference type="AlphaFoldDB" id="A0A939S8M0"/>
<feature type="domain" description="HEPN AbiJ-N-terminal" evidence="1">
    <location>
        <begin position="3"/>
        <end position="161"/>
    </location>
</feature>
<dbReference type="EMBL" id="JAGDYM010000011">
    <property type="protein sequence ID" value="MBO1902246.1"/>
    <property type="molecule type" value="Genomic_DNA"/>
</dbReference>
<proteinExistence type="predicted"/>
<evidence type="ECO:0000259" key="1">
    <source>
        <dbReference type="Pfam" id="PF18863"/>
    </source>
</evidence>
<gene>
    <name evidence="2" type="ORF">J4H92_09840</name>
</gene>
<organism evidence="2 3">
    <name type="scientific">Leucobacter weissii</name>
    <dbReference type="NCBI Taxonomy" id="1983706"/>
    <lineage>
        <taxon>Bacteria</taxon>
        <taxon>Bacillati</taxon>
        <taxon>Actinomycetota</taxon>
        <taxon>Actinomycetes</taxon>
        <taxon>Micrococcales</taxon>
        <taxon>Microbacteriaceae</taxon>
        <taxon>Leucobacter</taxon>
    </lineage>
</organism>
<comment type="caution">
    <text evidence="2">The sequence shown here is derived from an EMBL/GenBank/DDBJ whole genome shotgun (WGS) entry which is preliminary data.</text>
</comment>
<name>A0A939S8M0_9MICO</name>
<protein>
    <recommendedName>
        <fullName evidence="1">HEPN AbiJ-N-terminal domain-containing protein</fullName>
    </recommendedName>
</protein>
<evidence type="ECO:0000313" key="2">
    <source>
        <dbReference type="EMBL" id="MBO1902246.1"/>
    </source>
</evidence>
<dbReference type="Pfam" id="PF18863">
    <property type="entry name" value="AbiJ_NTD4"/>
    <property type="match status" value="1"/>
</dbReference>